<organism evidence="1 2">
    <name type="scientific">Fusobacterium necrophorum subsp. funduliforme B35</name>
    <dbReference type="NCBI Taxonomy" id="1226633"/>
    <lineage>
        <taxon>Bacteria</taxon>
        <taxon>Fusobacteriati</taxon>
        <taxon>Fusobacteriota</taxon>
        <taxon>Fusobacteriia</taxon>
        <taxon>Fusobacteriales</taxon>
        <taxon>Fusobacteriaceae</taxon>
        <taxon>Fusobacterium</taxon>
    </lineage>
</organism>
<comment type="caution">
    <text evidence="1">The sequence shown here is derived from an EMBL/GenBank/DDBJ whole genome shotgun (WGS) entry which is preliminary data.</text>
</comment>
<proteinExistence type="predicted"/>
<accession>A0A0B4EHU4</accession>
<reference evidence="1 2" key="1">
    <citation type="submission" date="2013-08" db="EMBL/GenBank/DDBJ databases">
        <title>An opportunistic ruminal bacterium that causes liver abscesses in cattle.</title>
        <authorList>
            <person name="Benahmed F.H."/>
            <person name="Rasmussen M."/>
            <person name="Harbottle H."/>
            <person name="Soppet D."/>
            <person name="Nagaraja T.G."/>
            <person name="Davidson M."/>
        </authorList>
    </citation>
    <scope>NUCLEOTIDE SEQUENCE [LARGE SCALE GENOMIC DNA]</scope>
    <source>
        <strain evidence="1 2">B35</strain>
    </source>
</reference>
<name>A0A0B4EHU4_9FUSO</name>
<dbReference type="AlphaFoldDB" id="A0A0B4EHU4"/>
<gene>
    <name evidence="1" type="ORF">C095_07475</name>
</gene>
<protein>
    <submittedName>
        <fullName evidence="1">Uncharacterized protein</fullName>
    </submittedName>
</protein>
<dbReference type="EMBL" id="AUZI01000019">
    <property type="protein sequence ID" value="KID48921.1"/>
    <property type="molecule type" value="Genomic_DNA"/>
</dbReference>
<evidence type="ECO:0000313" key="1">
    <source>
        <dbReference type="EMBL" id="KID48921.1"/>
    </source>
</evidence>
<sequence length="44" mass="5345">MIDLIIAYNSYIVNDFLKNFLILFYFDNLNKIYRDVTSRILLIL</sequence>
<dbReference type="Proteomes" id="UP000031184">
    <property type="component" value="Unassembled WGS sequence"/>
</dbReference>
<evidence type="ECO:0000313" key="2">
    <source>
        <dbReference type="Proteomes" id="UP000031184"/>
    </source>
</evidence>